<protein>
    <recommendedName>
        <fullName evidence="3">Toxin VasX N-terminal region domain-containing protein</fullName>
    </recommendedName>
</protein>
<evidence type="ECO:0000313" key="5">
    <source>
        <dbReference type="Proteomes" id="UP000267464"/>
    </source>
</evidence>
<feature type="domain" description="Toxin VasX N-terminal region" evidence="3">
    <location>
        <begin position="24"/>
        <end position="139"/>
    </location>
</feature>
<dbReference type="EMBL" id="QUSW01000004">
    <property type="protein sequence ID" value="RQP23732.1"/>
    <property type="molecule type" value="Genomic_DNA"/>
</dbReference>
<feature type="compositionally biased region" description="Basic and acidic residues" evidence="1">
    <location>
        <begin position="307"/>
        <end position="322"/>
    </location>
</feature>
<comment type="caution">
    <text evidence="4">The sequence shown here is derived from an EMBL/GenBank/DDBJ whole genome shotgun (WGS) entry which is preliminary data.</text>
</comment>
<dbReference type="Proteomes" id="UP000267464">
    <property type="component" value="Unassembled WGS sequence"/>
</dbReference>
<proteinExistence type="predicted"/>
<keyword evidence="2" id="KW-1133">Transmembrane helix</keyword>
<sequence>MTPGVPSWASADRIASVPLGAEFHYALRLLRAGYVYLFYSKNQAGSNKWECYMVTGDGVLYKQPDPLMAVSAPERTARACARQGHSDARLRHLVIERPDKCGKTWIAFSEHKWSADTIKEYTKNAKLRDSRMQTLYPAKMMTGAKHSHGTPASAAALQDVLEYAAVAPDAKLPHDAKITGKFSQEDGGFDAGRINTVSTLYPWALRQGQADADFKAMQQRATRANGSHGTPHVLALWDAIGIVSELNAFRNDAAGWVKLYGEERAFQLDAANNLDGLRKALESRAGGIQKASQDEQLKNASNWNTDEDAKARRKNAEKLPEPQRSRQLEICDILDDWGRRKVPMLGYGARLQHANLANEPERRQEIDKIKAEVEDFLKRRAKNYDANIKHEEREAWPKYEARIDRPALDLFEKNNKSLSTSVNKLIDQRTEAVVAWLGSQLLIDTLEDFHGANISDGVQFEDKVSRAFFAIGSSPAGAKKLKEWVAQTEADKKNLYWRAVALNQDVGIASLNAALKEAEKHRSEQTLSKTVTWVGYTAKVLKGFADTYKKAQSVFDAVEKASSAAGSTAFGATINPIKMRGADRFMIGAGDWAFRHFAFDKLGDYAAEKVIQHIFSIRALVDPLDSERLVQAQAMGEQLSREQTLQRLRTTRNFMKLDTPEIRTAQTEALNQAWAKFKTSGDAKVSQALKDARLALVVGLIEGVNFAKLIADCKMKGDFKSYFSLVASGMSITSALFDVAATITKNLPSKESAGLPGLGSESWTYQSLKGWGGALSGTASLMGGVLDLIDAGKNFGKGYDLLFIMCSVKGLAGIASGAITLAVTFTYAAPLVARLTGRAAAGAAVEAVGERAAALIGLRILGMAAGGWITVGTLVIQVVIWKMTPDALEKWADHTAFGKKRKTGGYVAVKDQEQGLADALKEMGLQ</sequence>
<reference evidence="4 5" key="2">
    <citation type="submission" date="2018-12" db="EMBL/GenBank/DDBJ databases">
        <title>Rhizobacter gummiphilus sp. nov., a rubber-degrading bacterium isolated from the soil of a botanical garden in Japan.</title>
        <authorList>
            <person name="Shunsuke S.S."/>
        </authorList>
    </citation>
    <scope>NUCLEOTIDE SEQUENCE [LARGE SCALE GENOMIC DNA]</scope>
    <source>
        <strain evidence="4 5">S-16</strain>
    </source>
</reference>
<reference evidence="4 5" key="1">
    <citation type="submission" date="2018-08" db="EMBL/GenBank/DDBJ databases">
        <authorList>
            <person name="Khan S.A."/>
            <person name="Jeon C.O."/>
            <person name="Chun B.H."/>
            <person name="Jeong S.E."/>
        </authorList>
    </citation>
    <scope>NUCLEOTIDE SEQUENCE [LARGE SCALE GENOMIC DNA]</scope>
    <source>
        <strain evidence="4 5">S-16</strain>
    </source>
</reference>
<keyword evidence="2" id="KW-0472">Membrane</keyword>
<dbReference type="NCBIfam" id="NF041559">
    <property type="entry name" value="BTH_I2691_fam"/>
    <property type="match status" value="1"/>
</dbReference>
<dbReference type="CDD" id="cd20707">
    <property type="entry name" value="MIX_III"/>
    <property type="match status" value="1"/>
</dbReference>
<dbReference type="Pfam" id="PF20249">
    <property type="entry name" value="VasX_N"/>
    <property type="match status" value="1"/>
</dbReference>
<evidence type="ECO:0000256" key="2">
    <source>
        <dbReference type="SAM" id="Phobius"/>
    </source>
</evidence>
<feature type="transmembrane region" description="Helical" evidence="2">
    <location>
        <begin position="860"/>
        <end position="881"/>
    </location>
</feature>
<evidence type="ECO:0000256" key="1">
    <source>
        <dbReference type="SAM" id="MobiDB-lite"/>
    </source>
</evidence>
<evidence type="ECO:0000313" key="4">
    <source>
        <dbReference type="EMBL" id="RQP23732.1"/>
    </source>
</evidence>
<feature type="region of interest" description="Disordered" evidence="1">
    <location>
        <begin position="288"/>
        <end position="322"/>
    </location>
</feature>
<feature type="transmembrane region" description="Helical" evidence="2">
    <location>
        <begin position="801"/>
        <end position="828"/>
    </location>
</feature>
<keyword evidence="2" id="KW-0812">Transmembrane</keyword>
<keyword evidence="5" id="KW-1185">Reference proteome</keyword>
<dbReference type="InterPro" id="IPR046864">
    <property type="entry name" value="VasX_N"/>
</dbReference>
<gene>
    <name evidence="4" type="ORF">DZC73_16540</name>
</gene>
<dbReference type="AlphaFoldDB" id="A0A3N7IYA3"/>
<dbReference type="InterPro" id="IPR048126">
    <property type="entry name" value="Toxin_VasX"/>
</dbReference>
<organism evidence="4 5">
    <name type="scientific">Piscinibacter terrae</name>
    <dbReference type="NCBI Taxonomy" id="2496871"/>
    <lineage>
        <taxon>Bacteria</taxon>
        <taxon>Pseudomonadati</taxon>
        <taxon>Pseudomonadota</taxon>
        <taxon>Betaproteobacteria</taxon>
        <taxon>Burkholderiales</taxon>
        <taxon>Sphaerotilaceae</taxon>
        <taxon>Piscinibacter</taxon>
    </lineage>
</organism>
<accession>A0A3N7IYA3</accession>
<name>A0A3N7IYA3_9BURK</name>
<evidence type="ECO:0000259" key="3">
    <source>
        <dbReference type="Pfam" id="PF20249"/>
    </source>
</evidence>